<name>A0A9Q8SPE3_9PEZI</name>
<reference evidence="1" key="1">
    <citation type="journal article" date="2021" name="Mol. Plant Microbe Interact.">
        <title>Complete Genome Sequence of the Plant-Pathogenic Fungus Colletotrichum lupini.</title>
        <authorList>
            <person name="Baroncelli R."/>
            <person name="Pensec F."/>
            <person name="Da Lio D."/>
            <person name="Boufleur T."/>
            <person name="Vicente I."/>
            <person name="Sarrocco S."/>
            <person name="Picot A."/>
            <person name="Baraldi E."/>
            <person name="Sukno S."/>
            <person name="Thon M."/>
            <person name="Le Floch G."/>
        </authorList>
    </citation>
    <scope>NUCLEOTIDE SEQUENCE</scope>
    <source>
        <strain evidence="1">IMI 504893</strain>
    </source>
</reference>
<accession>A0A9Q8SPE3</accession>
<protein>
    <submittedName>
        <fullName evidence="1">Uncharacterized protein</fullName>
    </submittedName>
</protein>
<proteinExistence type="predicted"/>
<dbReference type="GeneID" id="73340435"/>
<evidence type="ECO:0000313" key="1">
    <source>
        <dbReference type="EMBL" id="UQC80940.1"/>
    </source>
</evidence>
<gene>
    <name evidence="1" type="ORF">CLUP02_06426</name>
</gene>
<dbReference type="Proteomes" id="UP000830671">
    <property type="component" value="Chromosome 3"/>
</dbReference>
<evidence type="ECO:0000313" key="2">
    <source>
        <dbReference type="Proteomes" id="UP000830671"/>
    </source>
</evidence>
<dbReference type="KEGG" id="clup:CLUP02_06426"/>
<dbReference type="AlphaFoldDB" id="A0A9Q8SPE3"/>
<organism evidence="1 2">
    <name type="scientific">Colletotrichum lupini</name>
    <dbReference type="NCBI Taxonomy" id="145971"/>
    <lineage>
        <taxon>Eukaryota</taxon>
        <taxon>Fungi</taxon>
        <taxon>Dikarya</taxon>
        <taxon>Ascomycota</taxon>
        <taxon>Pezizomycotina</taxon>
        <taxon>Sordariomycetes</taxon>
        <taxon>Hypocreomycetidae</taxon>
        <taxon>Glomerellales</taxon>
        <taxon>Glomerellaceae</taxon>
        <taxon>Colletotrichum</taxon>
        <taxon>Colletotrichum acutatum species complex</taxon>
    </lineage>
</organism>
<dbReference type="RefSeq" id="XP_049142568.1">
    <property type="nucleotide sequence ID" value="XM_049285425.1"/>
</dbReference>
<sequence length="336" mass="37028">MSGTPREKLFSEVDGGVFTFSCPDLIIYGYFVCGSPSQVLRADRGLLSCGCGGVGGGSAADTRELTVYQQHSGALGTCKELWFSCLGVCADLPLLWAQSHCYRAYSQVRMSTSKYDELLLSRHGHRSWGLYNVALILVTYSLFHNARLLIVDFIHSRWTTSCKSIPRTDGLNSLDDHFTPFAICPIYPKGGTPVTTFIVENSQVKGRVDTLGHHGGLTSRRPPRVLWSPIPPAPIPIKDGDEDQGDITHELRREGKGRNHLGMPAVRFTYCRLPANLFSSSLIDSGPLHIYSPIPATPVFKPVPPFQGSRPHQTTPLPLPLALPTGYERLRLRILT</sequence>
<dbReference type="EMBL" id="CP019475">
    <property type="protein sequence ID" value="UQC80940.1"/>
    <property type="molecule type" value="Genomic_DNA"/>
</dbReference>
<keyword evidence="2" id="KW-1185">Reference proteome</keyword>